<evidence type="ECO:0000313" key="3">
    <source>
        <dbReference type="Proteomes" id="UP001206983"/>
    </source>
</evidence>
<dbReference type="AlphaFoldDB" id="A0AAE3L1C3"/>
<reference evidence="2 3" key="1">
    <citation type="journal article" date="2011" name="Appl. Environ. Microbiol.">
        <title>Methanogenic archaea isolated from Taiwan's Chelungpu fault.</title>
        <authorList>
            <person name="Wu S.Y."/>
            <person name="Lai M.C."/>
        </authorList>
    </citation>
    <scope>NUCLEOTIDE SEQUENCE [LARGE SCALE GENOMIC DNA]</scope>
    <source>
        <strain evidence="2 3">St545Mb</strain>
    </source>
</reference>
<name>A0AAE3L1C3_9EURY</name>
<proteinExistence type="predicted"/>
<comment type="caution">
    <text evidence="2">The sequence shown here is derived from an EMBL/GenBank/DDBJ whole genome shotgun (WGS) entry which is preliminary data.</text>
</comment>
<sequence length="69" mass="7331">MRRSIVISLAILLAVFFAIGCTDTGSEERTDDKGSEGEVNDTEVVPVIEDEESIDAQAVNQDGTASEEG</sequence>
<dbReference type="RefSeq" id="WP_256622906.1">
    <property type="nucleotide sequence ID" value="NZ_JTEO01000004.1"/>
</dbReference>
<gene>
    <name evidence="2" type="ORF">PV02_08195</name>
</gene>
<organism evidence="2 3">
    <name type="scientific">Methanolobus chelungpuianus</name>
    <dbReference type="NCBI Taxonomy" id="502115"/>
    <lineage>
        <taxon>Archaea</taxon>
        <taxon>Methanobacteriati</taxon>
        <taxon>Methanobacteriota</taxon>
        <taxon>Stenosarchaea group</taxon>
        <taxon>Methanomicrobia</taxon>
        <taxon>Methanosarcinales</taxon>
        <taxon>Methanosarcinaceae</taxon>
        <taxon>Methanolobus</taxon>
    </lineage>
</organism>
<feature type="compositionally biased region" description="Polar residues" evidence="1">
    <location>
        <begin position="58"/>
        <end position="69"/>
    </location>
</feature>
<dbReference type="EMBL" id="JTEO01000004">
    <property type="protein sequence ID" value="MCQ6963023.1"/>
    <property type="molecule type" value="Genomic_DNA"/>
</dbReference>
<accession>A0AAE3L1C3</accession>
<protein>
    <submittedName>
        <fullName evidence="2">Uncharacterized protein</fullName>
    </submittedName>
</protein>
<keyword evidence="3" id="KW-1185">Reference proteome</keyword>
<feature type="compositionally biased region" description="Basic and acidic residues" evidence="1">
    <location>
        <begin position="26"/>
        <end position="36"/>
    </location>
</feature>
<feature type="region of interest" description="Disordered" evidence="1">
    <location>
        <begin position="24"/>
        <end position="69"/>
    </location>
</feature>
<evidence type="ECO:0000256" key="1">
    <source>
        <dbReference type="SAM" id="MobiDB-lite"/>
    </source>
</evidence>
<evidence type="ECO:0000313" key="2">
    <source>
        <dbReference type="EMBL" id="MCQ6963023.1"/>
    </source>
</evidence>
<dbReference type="PROSITE" id="PS51257">
    <property type="entry name" value="PROKAR_LIPOPROTEIN"/>
    <property type="match status" value="1"/>
</dbReference>
<dbReference type="Proteomes" id="UP001206983">
    <property type="component" value="Unassembled WGS sequence"/>
</dbReference>